<dbReference type="GO" id="GO:0003723">
    <property type="term" value="F:RNA binding"/>
    <property type="evidence" value="ECO:0007669"/>
    <property type="project" value="InterPro"/>
</dbReference>
<dbReference type="Pfam" id="PF03483">
    <property type="entry name" value="B3_4"/>
    <property type="match status" value="1"/>
</dbReference>
<keyword evidence="14" id="KW-0030">Aminoacyl-tRNA synthetase</keyword>
<keyword evidence="13" id="KW-0648">Protein biosynthesis</keyword>
<keyword evidence="8" id="KW-0436">Ligase</keyword>
<evidence type="ECO:0000256" key="14">
    <source>
        <dbReference type="ARBA" id="ARBA00023146"/>
    </source>
</evidence>
<dbReference type="AlphaFoldDB" id="A0A7R8X727"/>
<dbReference type="GO" id="GO:0009328">
    <property type="term" value="C:phenylalanine-tRNA ligase complex"/>
    <property type="evidence" value="ECO:0007669"/>
    <property type="project" value="TreeGrafter"/>
</dbReference>
<keyword evidence="11" id="KW-0067">ATP-binding</keyword>
<evidence type="ECO:0000256" key="1">
    <source>
        <dbReference type="ARBA" id="ARBA00001946"/>
    </source>
</evidence>
<evidence type="ECO:0000256" key="16">
    <source>
        <dbReference type="ARBA" id="ARBA00049255"/>
    </source>
</evidence>
<gene>
    <name evidence="18" type="ORF">DSTB1V02_LOCUS5072</name>
</gene>
<keyword evidence="7" id="KW-0963">Cytoplasm</keyword>
<dbReference type="InterPro" id="IPR045060">
    <property type="entry name" value="Phe-tRNA-ligase_IIc_bsu"/>
</dbReference>
<dbReference type="SUPFAM" id="SSF46955">
    <property type="entry name" value="Putative DNA-binding domain"/>
    <property type="match status" value="2"/>
</dbReference>
<dbReference type="GO" id="GO:0006432">
    <property type="term" value="P:phenylalanyl-tRNA aminoacylation"/>
    <property type="evidence" value="ECO:0007669"/>
    <property type="project" value="InterPro"/>
</dbReference>
<feature type="domain" description="B5" evidence="17">
    <location>
        <begin position="286"/>
        <end position="363"/>
    </location>
</feature>
<evidence type="ECO:0000313" key="18">
    <source>
        <dbReference type="EMBL" id="CAD7245198.1"/>
    </source>
</evidence>
<dbReference type="InterPro" id="IPR004531">
    <property type="entry name" value="Phe-tRNA-synth_IIc_bsu_arc_euk"/>
</dbReference>
<comment type="similarity">
    <text evidence="3">Belongs to the phenylalanyl-tRNA synthetase beta subunit family. Type 2 subfamily.</text>
</comment>
<sequence length="577" mass="64998">MPTVSVDRDALLGSLGKEFSEQKFDELCFSFGLEIDDVVVENEGGKEVVQYKVEVAANRYDLLCFEGIRRALLIYLGKLDIPRYTSLKPSETLRLIVKPTIKEVRPFAVAAVLRGIRFTKPIYDSFIDLQDKLHHNIGRKRSLVAIGTHDLDTIQGPFIYEGRKPQDIKFRPLNQTKEFTAVELMELYSTDSHLKPYLPIIRDKLVYPLITDRNGVVLSMPPIINGEHSKISLNTKNIFIESTATSLHRAKIVLDTIVTMFSEHCQQIEAVEVEYDQGEVVLYPELKYWTMEVSVKDACRDIGISISREEMRTLLQRMCIPSTISSDPDKIMVEIPPTRHDILHAQDVYEDVAIAYGYNNVKPTFPSASTIGQQFPLNKLSDQLRHHVAQAGFTEAATFVLCSRDDMGEKLRKTDKEPNLVHVSNPKTLEFQVCRNLLLPGLLKTLAANKKMPLPLQLFEVADIVVKEPKQDVGARNERHLCAVNYNKTPGFEVIHGLLDRVMQLLEIPWEGHGLPSGSGYHIRGAEHASFLPGRCAEIVARGKVVGHLGVLHPDVILAFELHLPCAALEINIEPFL</sequence>
<dbReference type="InterPro" id="IPR005146">
    <property type="entry name" value="B3/B4_tRNA-bd"/>
</dbReference>
<keyword evidence="10" id="KW-0547">Nucleotide-binding</keyword>
<proteinExistence type="inferred from homology"/>
<evidence type="ECO:0000256" key="8">
    <source>
        <dbReference type="ARBA" id="ARBA00022598"/>
    </source>
</evidence>
<dbReference type="InterPro" id="IPR045864">
    <property type="entry name" value="aa-tRNA-synth_II/BPL/LPL"/>
</dbReference>
<name>A0A7R8X727_9CRUS</name>
<evidence type="ECO:0000256" key="10">
    <source>
        <dbReference type="ARBA" id="ARBA00022741"/>
    </source>
</evidence>
<organism evidence="18">
    <name type="scientific">Darwinula stevensoni</name>
    <dbReference type="NCBI Taxonomy" id="69355"/>
    <lineage>
        <taxon>Eukaryota</taxon>
        <taxon>Metazoa</taxon>
        <taxon>Ecdysozoa</taxon>
        <taxon>Arthropoda</taxon>
        <taxon>Crustacea</taxon>
        <taxon>Oligostraca</taxon>
        <taxon>Ostracoda</taxon>
        <taxon>Podocopa</taxon>
        <taxon>Podocopida</taxon>
        <taxon>Darwinulocopina</taxon>
        <taxon>Darwinuloidea</taxon>
        <taxon>Darwinulidae</taxon>
        <taxon>Darwinula</taxon>
    </lineage>
</organism>
<dbReference type="InterPro" id="IPR041616">
    <property type="entry name" value="PheRS_beta_core"/>
</dbReference>
<dbReference type="InterPro" id="IPR009061">
    <property type="entry name" value="DNA-bd_dom_put_sf"/>
</dbReference>
<dbReference type="CDD" id="cd00769">
    <property type="entry name" value="PheRS_beta_core"/>
    <property type="match status" value="1"/>
</dbReference>
<evidence type="ECO:0000256" key="3">
    <source>
        <dbReference type="ARBA" id="ARBA00007438"/>
    </source>
</evidence>
<dbReference type="PANTHER" id="PTHR10947">
    <property type="entry name" value="PHENYLALANYL-TRNA SYNTHETASE BETA CHAIN AND LEUCINE-RICH REPEAT-CONTAINING PROTEIN 47"/>
    <property type="match status" value="1"/>
</dbReference>
<dbReference type="Pfam" id="PF03484">
    <property type="entry name" value="B5"/>
    <property type="match status" value="1"/>
</dbReference>
<dbReference type="Gene3D" id="3.50.40.10">
    <property type="entry name" value="Phenylalanyl-trna Synthetase, Chain B, domain 3"/>
    <property type="match status" value="1"/>
</dbReference>
<comment type="cofactor">
    <cofactor evidence="1">
        <name>Mg(2+)</name>
        <dbReference type="ChEBI" id="CHEBI:18420"/>
    </cofactor>
</comment>
<dbReference type="SMART" id="SM00873">
    <property type="entry name" value="B3_4"/>
    <property type="match status" value="1"/>
</dbReference>
<dbReference type="FunFam" id="3.30.930.10:FF:000032">
    <property type="entry name" value="Phenylalanine--tRNA ligase beta subunit"/>
    <property type="match status" value="1"/>
</dbReference>
<evidence type="ECO:0000256" key="6">
    <source>
        <dbReference type="ARBA" id="ARBA00017032"/>
    </source>
</evidence>
<dbReference type="Pfam" id="PF18262">
    <property type="entry name" value="PhetRS_B1"/>
    <property type="match status" value="1"/>
</dbReference>
<dbReference type="NCBIfam" id="TIGR00471">
    <property type="entry name" value="pheT_arch"/>
    <property type="match status" value="1"/>
</dbReference>
<dbReference type="OrthoDB" id="1698572at2759"/>
<dbReference type="Proteomes" id="UP000677054">
    <property type="component" value="Unassembled WGS sequence"/>
</dbReference>
<evidence type="ECO:0000313" key="19">
    <source>
        <dbReference type="Proteomes" id="UP000677054"/>
    </source>
</evidence>
<dbReference type="EMBL" id="CAJPEV010000802">
    <property type="protein sequence ID" value="CAG0888646.1"/>
    <property type="molecule type" value="Genomic_DNA"/>
</dbReference>
<dbReference type="PANTHER" id="PTHR10947:SF0">
    <property type="entry name" value="PHENYLALANINE--TRNA LIGASE BETA SUBUNIT"/>
    <property type="match status" value="1"/>
</dbReference>
<dbReference type="GO" id="GO:0004826">
    <property type="term" value="F:phenylalanine-tRNA ligase activity"/>
    <property type="evidence" value="ECO:0007669"/>
    <property type="project" value="UniProtKB-EC"/>
</dbReference>
<reference evidence="18" key="1">
    <citation type="submission" date="2020-11" db="EMBL/GenBank/DDBJ databases">
        <authorList>
            <person name="Tran Van P."/>
        </authorList>
    </citation>
    <scope>NUCLEOTIDE SEQUENCE</scope>
</reference>
<dbReference type="PROSITE" id="PS51483">
    <property type="entry name" value="B5"/>
    <property type="match status" value="1"/>
</dbReference>
<keyword evidence="9" id="KW-0479">Metal-binding</keyword>
<dbReference type="Pfam" id="PF17759">
    <property type="entry name" value="tRNA_synthFbeta"/>
    <property type="match status" value="1"/>
</dbReference>
<dbReference type="EMBL" id="LR900319">
    <property type="protein sequence ID" value="CAD7245198.1"/>
    <property type="molecule type" value="Genomic_DNA"/>
</dbReference>
<evidence type="ECO:0000256" key="11">
    <source>
        <dbReference type="ARBA" id="ARBA00022840"/>
    </source>
</evidence>
<dbReference type="GO" id="GO:0005524">
    <property type="term" value="F:ATP binding"/>
    <property type="evidence" value="ECO:0007669"/>
    <property type="project" value="UniProtKB-KW"/>
</dbReference>
<evidence type="ECO:0000256" key="5">
    <source>
        <dbReference type="ARBA" id="ARBA00012814"/>
    </source>
</evidence>
<dbReference type="EC" id="6.1.1.20" evidence="5"/>
<keyword evidence="12" id="KW-0460">Magnesium</keyword>
<evidence type="ECO:0000259" key="17">
    <source>
        <dbReference type="PROSITE" id="PS51483"/>
    </source>
</evidence>
<dbReference type="InterPro" id="IPR005147">
    <property type="entry name" value="tRNA_synthase_B5-dom"/>
</dbReference>
<evidence type="ECO:0000256" key="7">
    <source>
        <dbReference type="ARBA" id="ARBA00022490"/>
    </source>
</evidence>
<keyword evidence="19" id="KW-1185">Reference proteome</keyword>
<dbReference type="InterPro" id="IPR020825">
    <property type="entry name" value="Phe-tRNA_synthase-like_B3/B4"/>
</dbReference>
<protein>
    <recommendedName>
        <fullName evidence="6">Phenylalanine--tRNA ligase beta subunit</fullName>
        <ecNumber evidence="5">6.1.1.20</ecNumber>
    </recommendedName>
    <alternativeName>
        <fullName evidence="15">Phenylalanyl-tRNA synthetase beta subunit</fullName>
    </alternativeName>
</protein>
<dbReference type="InterPro" id="IPR040659">
    <property type="entry name" value="PhetRS_B1"/>
</dbReference>
<comment type="catalytic activity">
    <reaction evidence="16">
        <text>tRNA(Phe) + L-phenylalanine + ATP = L-phenylalanyl-tRNA(Phe) + AMP + diphosphate + H(+)</text>
        <dbReference type="Rhea" id="RHEA:19413"/>
        <dbReference type="Rhea" id="RHEA-COMP:9668"/>
        <dbReference type="Rhea" id="RHEA-COMP:9699"/>
        <dbReference type="ChEBI" id="CHEBI:15378"/>
        <dbReference type="ChEBI" id="CHEBI:30616"/>
        <dbReference type="ChEBI" id="CHEBI:33019"/>
        <dbReference type="ChEBI" id="CHEBI:58095"/>
        <dbReference type="ChEBI" id="CHEBI:78442"/>
        <dbReference type="ChEBI" id="CHEBI:78531"/>
        <dbReference type="ChEBI" id="CHEBI:456215"/>
        <dbReference type="EC" id="6.1.1.20"/>
    </reaction>
</comment>
<evidence type="ECO:0000256" key="4">
    <source>
        <dbReference type="ARBA" id="ARBA00011209"/>
    </source>
</evidence>
<evidence type="ECO:0000256" key="15">
    <source>
        <dbReference type="ARBA" id="ARBA00033189"/>
    </source>
</evidence>
<comment type="subcellular location">
    <subcellularLocation>
        <location evidence="2">Cytoplasm</location>
    </subcellularLocation>
</comment>
<evidence type="ECO:0000256" key="9">
    <source>
        <dbReference type="ARBA" id="ARBA00022723"/>
    </source>
</evidence>
<evidence type="ECO:0000256" key="2">
    <source>
        <dbReference type="ARBA" id="ARBA00004496"/>
    </source>
</evidence>
<dbReference type="SMART" id="SM00874">
    <property type="entry name" value="B5"/>
    <property type="match status" value="1"/>
</dbReference>
<accession>A0A7R8X727</accession>
<comment type="subunit">
    <text evidence="4">Tetramer of two alpha and two beta subunits.</text>
</comment>
<dbReference type="GO" id="GO:0000287">
    <property type="term" value="F:magnesium ion binding"/>
    <property type="evidence" value="ECO:0007669"/>
    <property type="project" value="InterPro"/>
</dbReference>
<dbReference type="FunFam" id="3.50.40.10:FF:000002">
    <property type="entry name" value="phenylalanine--tRNA ligase beta subunit"/>
    <property type="match status" value="1"/>
</dbReference>
<dbReference type="Gene3D" id="3.30.56.10">
    <property type="match status" value="2"/>
</dbReference>
<dbReference type="SUPFAM" id="SSF56037">
    <property type="entry name" value="PheT/TilS domain"/>
    <property type="match status" value="1"/>
</dbReference>
<evidence type="ECO:0000256" key="13">
    <source>
        <dbReference type="ARBA" id="ARBA00022917"/>
    </source>
</evidence>
<dbReference type="SUPFAM" id="SSF55681">
    <property type="entry name" value="Class II aaRS and biotin synthetases"/>
    <property type="match status" value="1"/>
</dbReference>
<evidence type="ECO:0000256" key="12">
    <source>
        <dbReference type="ARBA" id="ARBA00022842"/>
    </source>
</evidence>
<dbReference type="Gene3D" id="3.30.930.10">
    <property type="entry name" value="Bira Bifunctional Protein, Domain 2"/>
    <property type="match status" value="1"/>
</dbReference>